<dbReference type="EMBL" id="GBXM01081913">
    <property type="protein sequence ID" value="JAH26664.1"/>
    <property type="molecule type" value="Transcribed_RNA"/>
</dbReference>
<name>A0A0E9RC34_ANGAN</name>
<protein>
    <submittedName>
        <fullName evidence="1">Uncharacterized protein</fullName>
    </submittedName>
</protein>
<evidence type="ECO:0000313" key="1">
    <source>
        <dbReference type="EMBL" id="JAH26664.1"/>
    </source>
</evidence>
<organism evidence="1">
    <name type="scientific">Anguilla anguilla</name>
    <name type="common">European freshwater eel</name>
    <name type="synonym">Muraena anguilla</name>
    <dbReference type="NCBI Taxonomy" id="7936"/>
    <lineage>
        <taxon>Eukaryota</taxon>
        <taxon>Metazoa</taxon>
        <taxon>Chordata</taxon>
        <taxon>Craniata</taxon>
        <taxon>Vertebrata</taxon>
        <taxon>Euteleostomi</taxon>
        <taxon>Actinopterygii</taxon>
        <taxon>Neopterygii</taxon>
        <taxon>Teleostei</taxon>
        <taxon>Anguilliformes</taxon>
        <taxon>Anguillidae</taxon>
        <taxon>Anguilla</taxon>
    </lineage>
</organism>
<dbReference type="AlphaFoldDB" id="A0A0E9RC34"/>
<reference evidence="1" key="1">
    <citation type="submission" date="2014-11" db="EMBL/GenBank/DDBJ databases">
        <authorList>
            <person name="Amaro Gonzalez C."/>
        </authorList>
    </citation>
    <scope>NUCLEOTIDE SEQUENCE</scope>
</reference>
<reference evidence="1" key="2">
    <citation type="journal article" date="2015" name="Fish Shellfish Immunol.">
        <title>Early steps in the European eel (Anguilla anguilla)-Vibrio vulnificus interaction in the gills: Role of the RtxA13 toxin.</title>
        <authorList>
            <person name="Callol A."/>
            <person name="Pajuelo D."/>
            <person name="Ebbesson L."/>
            <person name="Teles M."/>
            <person name="MacKenzie S."/>
            <person name="Amaro C."/>
        </authorList>
    </citation>
    <scope>NUCLEOTIDE SEQUENCE</scope>
</reference>
<sequence>MNCPVGWIHIVPFRQMACDMVSEM</sequence>
<proteinExistence type="predicted"/>
<accession>A0A0E9RC34</accession>